<organism evidence="1 2">
    <name type="scientific">Schaalia hyovaginalis</name>
    <dbReference type="NCBI Taxonomy" id="29316"/>
    <lineage>
        <taxon>Bacteria</taxon>
        <taxon>Bacillati</taxon>
        <taxon>Actinomycetota</taxon>
        <taxon>Actinomycetes</taxon>
        <taxon>Actinomycetales</taxon>
        <taxon>Actinomycetaceae</taxon>
        <taxon>Schaalia</taxon>
    </lineage>
</organism>
<evidence type="ECO:0000313" key="1">
    <source>
        <dbReference type="EMBL" id="MBB6335676.1"/>
    </source>
</evidence>
<dbReference type="AlphaFoldDB" id="A0A923IZT9"/>
<reference evidence="1" key="1">
    <citation type="submission" date="2020-08" db="EMBL/GenBank/DDBJ databases">
        <title>Sequencing the genomes of 1000 actinobacteria strains.</title>
        <authorList>
            <person name="Klenk H.-P."/>
        </authorList>
    </citation>
    <scope>NUCLEOTIDE SEQUENCE</scope>
    <source>
        <strain evidence="1">DSM 10695</strain>
    </source>
</reference>
<name>A0A923IZT9_9ACTO</name>
<gene>
    <name evidence="1" type="ORF">HD592_002241</name>
</gene>
<dbReference type="RefSeq" id="WP_184454184.1">
    <property type="nucleotide sequence ID" value="NZ_JACHMK010000001.1"/>
</dbReference>
<evidence type="ECO:0000313" key="2">
    <source>
        <dbReference type="Proteomes" id="UP000617426"/>
    </source>
</evidence>
<proteinExistence type="predicted"/>
<dbReference type="EMBL" id="JACHMK010000001">
    <property type="protein sequence ID" value="MBB6335676.1"/>
    <property type="molecule type" value="Genomic_DNA"/>
</dbReference>
<keyword evidence="2" id="KW-1185">Reference proteome</keyword>
<comment type="caution">
    <text evidence="1">The sequence shown here is derived from an EMBL/GenBank/DDBJ whole genome shotgun (WGS) entry which is preliminary data.</text>
</comment>
<accession>A0A923IZT9</accession>
<dbReference type="Proteomes" id="UP000617426">
    <property type="component" value="Unassembled WGS sequence"/>
</dbReference>
<sequence length="153" mass="16782">MRLFDTLEAAERELAGDTKWDRVFQAIALADSLPAGVAYSVGDTLTWRLLTADDADAHAIKRRRYARVLFCKEGSAQIDHAEAGRTHRPYSDLDDREEVKLGSEDEEGVASTTIQPGQLICFAINEASRIRPAAGFSGVLLNVTVEGRSFANK</sequence>
<protein>
    <submittedName>
        <fullName evidence="1">Evolved beta-galactosidase subunit beta</fullName>
    </submittedName>
</protein>